<dbReference type="Proteomes" id="UP000290921">
    <property type="component" value="Unassembled WGS sequence"/>
</dbReference>
<proteinExistence type="predicted"/>
<dbReference type="RefSeq" id="WP_129029539.1">
    <property type="nucleotide sequence ID" value="NZ_AP026806.1"/>
</dbReference>
<evidence type="ECO:0008006" key="5">
    <source>
        <dbReference type="Google" id="ProtNLM"/>
    </source>
</evidence>
<evidence type="ECO:0000313" key="2">
    <source>
        <dbReference type="EMBL" id="RXI50423.1"/>
    </source>
</evidence>
<sequence length="201" mass="24392">MEINNFVVSKKNLNSKFKYGLKFIPERVLNKYSDYMLVILRKNFKNKEFYNICFKKSTGFNNFTFHEEKFKGFIDFLNNFYKSLWKGKREDEFTIDDENKKIVLTLLDEKHMKISSVKGENRVFFLLNKEEFKQYILSLDAIYRERKILNSLKSTDIDFIKKEEKKELYLETLYILLNSSIDNRDEDRFNTISKEINRIKK</sequence>
<reference evidence="2 3" key="1">
    <citation type="submission" date="2018-06" db="EMBL/GenBank/DDBJ databases">
        <title>Genome conservation of Clostridium tetani.</title>
        <authorList>
            <person name="Bruggemann H."/>
            <person name="Popoff M.R."/>
        </authorList>
    </citation>
    <scope>NUCLEOTIDE SEQUENCE [LARGE SCALE GENOMIC DNA]</scope>
    <source>
        <strain evidence="2 3">2017.061</strain>
    </source>
</reference>
<dbReference type="EMBL" id="QMAP01000001">
    <property type="protein sequence ID" value="RXI50423.1"/>
    <property type="molecule type" value="Genomic_DNA"/>
</dbReference>
<dbReference type="EMBL" id="AP026818">
    <property type="protein sequence ID" value="BDR80403.1"/>
    <property type="molecule type" value="Genomic_DNA"/>
</dbReference>
<reference evidence="1 4" key="2">
    <citation type="submission" date="2022-09" db="EMBL/GenBank/DDBJ databases">
        <title>complete genome sequences of Clostridium tetani str. KHSU-234311-028 isolated from soil.</title>
        <authorList>
            <person name="Sekizuka T."/>
            <person name="Shitada C."/>
            <person name="Takahashi M."/>
            <person name="Kuroda M."/>
        </authorList>
    </citation>
    <scope>NUCLEOTIDE SEQUENCE [LARGE SCALE GENOMIC DNA]</scope>
    <source>
        <strain evidence="1 4">KHSU-234311-028</strain>
    </source>
</reference>
<dbReference type="AlphaFoldDB" id="A0A4Q0VFX4"/>
<organism evidence="2 3">
    <name type="scientific">Clostridium tetani</name>
    <dbReference type="NCBI Taxonomy" id="1513"/>
    <lineage>
        <taxon>Bacteria</taxon>
        <taxon>Bacillati</taxon>
        <taxon>Bacillota</taxon>
        <taxon>Clostridia</taxon>
        <taxon>Eubacteriales</taxon>
        <taxon>Clostridiaceae</taxon>
        <taxon>Clostridium</taxon>
    </lineage>
</organism>
<evidence type="ECO:0000313" key="3">
    <source>
        <dbReference type="Proteomes" id="UP000290921"/>
    </source>
</evidence>
<name>A0A4Q0VFX4_CLOTA</name>
<evidence type="ECO:0000313" key="1">
    <source>
        <dbReference type="EMBL" id="BDR80403.1"/>
    </source>
</evidence>
<accession>A0A4Q0VFX4</accession>
<protein>
    <recommendedName>
        <fullName evidence="5">IDEAL domain-containing protein</fullName>
    </recommendedName>
</protein>
<evidence type="ECO:0000313" key="4">
    <source>
        <dbReference type="Proteomes" id="UP001321763"/>
    </source>
</evidence>
<dbReference type="Proteomes" id="UP001321763">
    <property type="component" value="Chromosome"/>
</dbReference>
<gene>
    <name evidence="2" type="ORF">DP130_00165</name>
    <name evidence="1" type="ORF">K234311028_06490</name>
</gene>